<sequence length="364" mass="41990">MKERLNPLLLSILFYSIQNGLALYTLPRVTAEYFGTNGWLSIIFIFVLVNINITMIAVSYKLGKGRSIFEIIEATVPKWVMVPFYLFISCVWIGLASMIMREYIFIMKIMFYPSLPAIFFVIFFTLLSFQLLRGGIYHIAKALVVLFFVVIPMIVLLFYLIPEFDFARFTPFIFKGDTDFFKGTLHVYSAFLGIEVSILFFPFVEKKWTKALFIGNILSTSIYLIITCISFGFFSFDQILNDLYPVMTLFEYTEVSFISRAENLCFCVYAFKVLSTTIIYYWGAQQLFGNMVKSVKPNVWIIIILAIGFILAMMPDSLLDVKKWLNLLSNCSIGIAWALPIFVLCNLSIQILKKKMPRETDHAK</sequence>
<feature type="transmembrane region" description="Helical" evidence="8">
    <location>
        <begin position="211"/>
        <end position="236"/>
    </location>
</feature>
<evidence type="ECO:0000256" key="3">
    <source>
        <dbReference type="ARBA" id="ARBA00022448"/>
    </source>
</evidence>
<comment type="subcellular location">
    <subcellularLocation>
        <location evidence="1">Membrane</location>
        <topology evidence="1">Multi-pass membrane protein</topology>
    </subcellularLocation>
</comment>
<feature type="transmembrane region" description="Helical" evidence="8">
    <location>
        <begin position="185"/>
        <end position="204"/>
    </location>
</feature>
<evidence type="ECO:0000313" key="9">
    <source>
        <dbReference type="EMBL" id="CAH1210845.1"/>
    </source>
</evidence>
<feature type="transmembrane region" description="Helical" evidence="8">
    <location>
        <begin position="327"/>
        <end position="349"/>
    </location>
</feature>
<protein>
    <submittedName>
        <fullName evidence="9">Uncharacterized protein</fullName>
    </submittedName>
</protein>
<evidence type="ECO:0000256" key="7">
    <source>
        <dbReference type="ARBA" id="ARBA00023136"/>
    </source>
</evidence>
<evidence type="ECO:0000256" key="6">
    <source>
        <dbReference type="ARBA" id="ARBA00022989"/>
    </source>
</evidence>
<reference evidence="9" key="1">
    <citation type="submission" date="2022-01" db="EMBL/GenBank/DDBJ databases">
        <authorList>
            <person name="Criscuolo A."/>
        </authorList>
    </citation>
    <scope>NUCLEOTIDE SEQUENCE</scope>
    <source>
        <strain evidence="9">CIP111891</strain>
    </source>
</reference>
<dbReference type="PANTHER" id="PTHR34975:SF2">
    <property type="entry name" value="SPORE GERMINATION PROTEIN A2"/>
    <property type="match status" value="1"/>
</dbReference>
<keyword evidence="6 8" id="KW-1133">Transmembrane helix</keyword>
<dbReference type="RefSeq" id="WP_236289261.1">
    <property type="nucleotide sequence ID" value="NZ_CAKMMW010000010.1"/>
</dbReference>
<dbReference type="EMBL" id="CAKMMW010000010">
    <property type="protein sequence ID" value="CAH1210845.1"/>
    <property type="molecule type" value="Genomic_DNA"/>
</dbReference>
<organism evidence="9 10">
    <name type="scientific">Paenibacillus allorhizoplanae</name>
    <dbReference type="NCBI Taxonomy" id="2905648"/>
    <lineage>
        <taxon>Bacteria</taxon>
        <taxon>Bacillati</taxon>
        <taxon>Bacillota</taxon>
        <taxon>Bacilli</taxon>
        <taxon>Bacillales</taxon>
        <taxon>Paenibacillaceae</taxon>
        <taxon>Paenibacillus</taxon>
    </lineage>
</organism>
<feature type="transmembrane region" description="Helical" evidence="8">
    <location>
        <begin position="105"/>
        <end position="127"/>
    </location>
</feature>
<dbReference type="InterPro" id="IPR004761">
    <property type="entry name" value="Spore_GerAB"/>
</dbReference>
<feature type="transmembrane region" description="Helical" evidence="8">
    <location>
        <begin position="295"/>
        <end position="315"/>
    </location>
</feature>
<proteinExistence type="inferred from homology"/>
<feature type="transmembrane region" description="Helical" evidence="8">
    <location>
        <begin position="38"/>
        <end position="58"/>
    </location>
</feature>
<evidence type="ECO:0000256" key="8">
    <source>
        <dbReference type="SAM" id="Phobius"/>
    </source>
</evidence>
<evidence type="ECO:0000256" key="1">
    <source>
        <dbReference type="ARBA" id="ARBA00004141"/>
    </source>
</evidence>
<dbReference type="Pfam" id="PF03845">
    <property type="entry name" value="Spore_permease"/>
    <property type="match status" value="1"/>
</dbReference>
<feature type="transmembrane region" description="Helical" evidence="8">
    <location>
        <begin position="139"/>
        <end position="161"/>
    </location>
</feature>
<dbReference type="PANTHER" id="PTHR34975">
    <property type="entry name" value="SPORE GERMINATION PROTEIN A2"/>
    <property type="match status" value="1"/>
</dbReference>
<keyword evidence="7 8" id="KW-0472">Membrane</keyword>
<keyword evidence="4" id="KW-0309">Germination</keyword>
<keyword evidence="5 8" id="KW-0812">Transmembrane</keyword>
<name>A0ABN8GQ41_9BACL</name>
<comment type="caution">
    <text evidence="9">The sequence shown here is derived from an EMBL/GenBank/DDBJ whole genome shotgun (WGS) entry which is preliminary data.</text>
</comment>
<evidence type="ECO:0000256" key="5">
    <source>
        <dbReference type="ARBA" id="ARBA00022692"/>
    </source>
</evidence>
<evidence type="ECO:0000256" key="2">
    <source>
        <dbReference type="ARBA" id="ARBA00007998"/>
    </source>
</evidence>
<keyword evidence="3" id="KW-0813">Transport</keyword>
<evidence type="ECO:0000313" key="10">
    <source>
        <dbReference type="Proteomes" id="UP000838821"/>
    </source>
</evidence>
<comment type="similarity">
    <text evidence="2">Belongs to the amino acid-polyamine-organocation (APC) superfamily. Spore germination protein (SGP) (TC 2.A.3.9) family.</text>
</comment>
<feature type="transmembrane region" description="Helical" evidence="8">
    <location>
        <begin position="261"/>
        <end position="283"/>
    </location>
</feature>
<dbReference type="Proteomes" id="UP000838821">
    <property type="component" value="Unassembled WGS sequence"/>
</dbReference>
<evidence type="ECO:0000256" key="4">
    <source>
        <dbReference type="ARBA" id="ARBA00022544"/>
    </source>
</evidence>
<accession>A0ABN8GQ41</accession>
<keyword evidence="10" id="KW-1185">Reference proteome</keyword>
<feature type="transmembrane region" description="Helical" evidence="8">
    <location>
        <begin position="79"/>
        <end position="99"/>
    </location>
</feature>
<feature type="transmembrane region" description="Helical" evidence="8">
    <location>
        <begin position="7"/>
        <end position="26"/>
    </location>
</feature>
<gene>
    <name evidence="9" type="ORF">PAECIP111891_03606</name>
</gene>